<dbReference type="Proteomes" id="UP000199029">
    <property type="component" value="Unassembled WGS sequence"/>
</dbReference>
<protein>
    <recommendedName>
        <fullName evidence="6">TIGR01777 family protein</fullName>
    </recommendedName>
</protein>
<evidence type="ECO:0008006" key="6">
    <source>
        <dbReference type="Google" id="ProtNLM"/>
    </source>
</evidence>
<name>A0A1I5TIX7_HYMAR</name>
<dbReference type="AlphaFoldDB" id="A0A1I5TIX7"/>
<proteinExistence type="inferred from homology"/>
<dbReference type="NCBIfam" id="TIGR01777">
    <property type="entry name" value="yfcH"/>
    <property type="match status" value="1"/>
</dbReference>
<organism evidence="4 5">
    <name type="scientific">Hymenobacter arizonensis</name>
    <name type="common">Siccationidurans arizonensis</name>
    <dbReference type="NCBI Taxonomy" id="1227077"/>
    <lineage>
        <taxon>Bacteria</taxon>
        <taxon>Pseudomonadati</taxon>
        <taxon>Bacteroidota</taxon>
        <taxon>Cytophagia</taxon>
        <taxon>Cytophagales</taxon>
        <taxon>Hymenobacteraceae</taxon>
        <taxon>Hymenobacter</taxon>
    </lineage>
</organism>
<dbReference type="STRING" id="1227077.SAMN04515668_0494"/>
<reference evidence="5" key="1">
    <citation type="submission" date="2016-10" db="EMBL/GenBank/DDBJ databases">
        <authorList>
            <person name="Varghese N."/>
            <person name="Submissions S."/>
        </authorList>
    </citation>
    <scope>NUCLEOTIDE SEQUENCE [LARGE SCALE GENOMIC DNA]</scope>
    <source>
        <strain evidence="5">OR362-8,ATCC BAA-1266,JCM 13504</strain>
    </source>
</reference>
<comment type="similarity">
    <text evidence="1">Belongs to the NAD(P)-dependent epimerase/dehydratase family. SDR39U1 subfamily.</text>
</comment>
<dbReference type="EMBL" id="FOXS01000001">
    <property type="protein sequence ID" value="SFP83009.1"/>
    <property type="molecule type" value="Genomic_DNA"/>
</dbReference>
<dbReference type="Gene3D" id="3.40.50.720">
    <property type="entry name" value="NAD(P)-binding Rossmann-like Domain"/>
    <property type="match status" value="1"/>
</dbReference>
<dbReference type="SUPFAM" id="SSF51735">
    <property type="entry name" value="NAD(P)-binding Rossmann-fold domains"/>
    <property type="match status" value="1"/>
</dbReference>
<dbReference type="PANTHER" id="PTHR11092">
    <property type="entry name" value="SUGAR NUCLEOTIDE EPIMERASE RELATED"/>
    <property type="match status" value="1"/>
</dbReference>
<dbReference type="InterPro" id="IPR010099">
    <property type="entry name" value="SDR39U1"/>
</dbReference>
<evidence type="ECO:0000256" key="1">
    <source>
        <dbReference type="ARBA" id="ARBA00009353"/>
    </source>
</evidence>
<keyword evidence="5" id="KW-1185">Reference proteome</keyword>
<dbReference type="Pfam" id="PF08338">
    <property type="entry name" value="DUF1731"/>
    <property type="match status" value="1"/>
</dbReference>
<dbReference type="InterPro" id="IPR001509">
    <property type="entry name" value="Epimerase_deHydtase"/>
</dbReference>
<gene>
    <name evidence="4" type="ORF">SAMN04515668_0494</name>
</gene>
<evidence type="ECO:0000259" key="3">
    <source>
        <dbReference type="Pfam" id="PF08338"/>
    </source>
</evidence>
<evidence type="ECO:0000259" key="2">
    <source>
        <dbReference type="Pfam" id="PF01370"/>
    </source>
</evidence>
<dbReference type="PANTHER" id="PTHR11092:SF0">
    <property type="entry name" value="EPIMERASE FAMILY PROTEIN SDR39U1"/>
    <property type="match status" value="1"/>
</dbReference>
<sequence length="319" mass="33185">MNVLITGGTGLVGTRLSGVLTEAGHRVAHVSRTLAPGSPCRTFQWDPAAGTIDPAAVPFADAVVNLAGANVGEGQWTAARKQELLASRVDGLALLRRELAKPGHRVRTVVSASAIGLYGNTGDALVTEDTLPVGHDLLADLTQAWEQAAVPLAALGLRVVVPRIGVVLSLAGGALPALAGPVKLGFGAPLGSGQQWLSWIHIDDLCRLLLAMLTDDIWQGAYNAVAPNPATNAAFTTALAEVLHRPLLLPNIPAFILQLAMGEQSEMVLTGKRVSAAKVLAQGFAFEFPGLREALQALYATAPQPAKSLVYGAESARSE</sequence>
<dbReference type="InterPro" id="IPR013549">
    <property type="entry name" value="DUF1731"/>
</dbReference>
<dbReference type="RefSeq" id="WP_234794947.1">
    <property type="nucleotide sequence ID" value="NZ_FOXS01000001.1"/>
</dbReference>
<feature type="domain" description="DUF1731" evidence="3">
    <location>
        <begin position="252"/>
        <end position="298"/>
    </location>
</feature>
<accession>A0A1I5TIX7</accession>
<evidence type="ECO:0000313" key="4">
    <source>
        <dbReference type="EMBL" id="SFP83009.1"/>
    </source>
</evidence>
<dbReference type="InterPro" id="IPR036291">
    <property type="entry name" value="NAD(P)-bd_dom_sf"/>
</dbReference>
<evidence type="ECO:0000313" key="5">
    <source>
        <dbReference type="Proteomes" id="UP000199029"/>
    </source>
</evidence>
<dbReference type="Pfam" id="PF01370">
    <property type="entry name" value="Epimerase"/>
    <property type="match status" value="1"/>
</dbReference>
<feature type="domain" description="NAD-dependent epimerase/dehydratase" evidence="2">
    <location>
        <begin position="3"/>
        <end position="215"/>
    </location>
</feature>